<dbReference type="InterPro" id="IPR003767">
    <property type="entry name" value="Malate/L-lactate_DH-like"/>
</dbReference>
<dbReference type="Gene3D" id="1.10.1530.10">
    <property type="match status" value="1"/>
</dbReference>
<dbReference type="Gene3D" id="3.30.1370.60">
    <property type="entry name" value="Hypothetical oxidoreductase yiak, domain 2"/>
    <property type="match status" value="1"/>
</dbReference>
<dbReference type="Proteomes" id="UP000322110">
    <property type="component" value="Unassembled WGS sequence"/>
</dbReference>
<dbReference type="PANTHER" id="PTHR11091:SF0">
    <property type="entry name" value="MALATE DEHYDROGENASE"/>
    <property type="match status" value="1"/>
</dbReference>
<dbReference type="SUPFAM" id="SSF89733">
    <property type="entry name" value="L-sulfolactate dehydrogenase-like"/>
    <property type="match status" value="1"/>
</dbReference>
<dbReference type="RefSeq" id="WP_149813972.1">
    <property type="nucleotide sequence ID" value="NZ_VUKA01000021.1"/>
</dbReference>
<dbReference type="GO" id="GO:0016491">
    <property type="term" value="F:oxidoreductase activity"/>
    <property type="evidence" value="ECO:0007669"/>
    <property type="project" value="UniProtKB-KW"/>
</dbReference>
<name>A0A5B2TAK6_9PROT</name>
<dbReference type="AlphaFoldDB" id="A0A5B2TAK6"/>
<evidence type="ECO:0000313" key="3">
    <source>
        <dbReference type="EMBL" id="KAA2211576.1"/>
    </source>
</evidence>
<proteinExistence type="inferred from homology"/>
<dbReference type="InterPro" id="IPR043143">
    <property type="entry name" value="Mal/L-sulf/L-lact_DH-like_NADP"/>
</dbReference>
<dbReference type="InterPro" id="IPR036111">
    <property type="entry name" value="Mal/L-sulfo/L-lacto_DH-like_sf"/>
</dbReference>
<sequence>MNRYASSDLRNFAAMLFAAEGLSAGHAAISADCLVAADLRGTHSHGVIRLPFLLQRLRQGGANPRPALRVLRDAPATALIDGDGGLGAVTAHEAMQMAIKKAAQCGVGLVVARNSDFIGTCAYSAMLALQCGMIGLTWTNGAPGMAPWGGRQNAIGNNPLGIAVPAAEQPPVVLDMAMSVSAGGKVRLAAKRGEDIPEGWILDREGRDTTAPEALADGGALLPLGHKGFGLAVMGEILAGILGDAAMLDEIPPWFAAPERRVASGHLHLAIDIAAFRDVAGFRLRVDDLTGRLKETPLRAGCEEILLPGERAARAEAQQSDHGIPLPTAIEADLHDLAGMHGLVPPRPLAQPASA</sequence>
<reference evidence="3 4" key="1">
    <citation type="journal article" date="2015" name="Int. J. Syst. Evol. Microbiol.">
        <title>Roseomonas oryzae sp. nov., isolated from paddy rhizosphere soil.</title>
        <authorList>
            <person name="Ramaprasad E.V."/>
            <person name="Sasikala Ch."/>
            <person name="Ramana Ch.V."/>
        </authorList>
    </citation>
    <scope>NUCLEOTIDE SEQUENCE [LARGE SCALE GENOMIC DNA]</scope>
    <source>
        <strain evidence="3 4">KCTC 42542</strain>
    </source>
</reference>
<dbReference type="Pfam" id="PF02615">
    <property type="entry name" value="Ldh_2"/>
    <property type="match status" value="1"/>
</dbReference>
<dbReference type="PANTHER" id="PTHR11091">
    <property type="entry name" value="OXIDOREDUCTASE-RELATED"/>
    <property type="match status" value="1"/>
</dbReference>
<gene>
    <name evidence="3" type="ORF">F0Q34_19425</name>
</gene>
<organism evidence="3 4">
    <name type="scientific">Teichococcus oryzae</name>
    <dbReference type="NCBI Taxonomy" id="1608942"/>
    <lineage>
        <taxon>Bacteria</taxon>
        <taxon>Pseudomonadati</taxon>
        <taxon>Pseudomonadota</taxon>
        <taxon>Alphaproteobacteria</taxon>
        <taxon>Acetobacterales</taxon>
        <taxon>Roseomonadaceae</taxon>
        <taxon>Roseomonas</taxon>
    </lineage>
</organism>
<keyword evidence="4" id="KW-1185">Reference proteome</keyword>
<comment type="caution">
    <text evidence="3">The sequence shown here is derived from an EMBL/GenBank/DDBJ whole genome shotgun (WGS) entry which is preliminary data.</text>
</comment>
<dbReference type="InterPro" id="IPR043144">
    <property type="entry name" value="Mal/L-sulf/L-lact_DH-like_ah"/>
</dbReference>
<evidence type="ECO:0000256" key="2">
    <source>
        <dbReference type="ARBA" id="ARBA00023002"/>
    </source>
</evidence>
<comment type="similarity">
    <text evidence="1">Belongs to the LDH2/MDH2 oxidoreductase family.</text>
</comment>
<dbReference type="OrthoDB" id="9811519at2"/>
<keyword evidence="2" id="KW-0560">Oxidoreductase</keyword>
<dbReference type="EMBL" id="VUKA01000021">
    <property type="protein sequence ID" value="KAA2211576.1"/>
    <property type="molecule type" value="Genomic_DNA"/>
</dbReference>
<evidence type="ECO:0000256" key="1">
    <source>
        <dbReference type="ARBA" id="ARBA00006056"/>
    </source>
</evidence>
<evidence type="ECO:0000313" key="4">
    <source>
        <dbReference type="Proteomes" id="UP000322110"/>
    </source>
</evidence>
<accession>A0A5B2TAK6</accession>
<protein>
    <submittedName>
        <fullName evidence="3">Ldh family oxidoreductase</fullName>
    </submittedName>
</protein>